<evidence type="ECO:0000256" key="1">
    <source>
        <dbReference type="SAM" id="Phobius"/>
    </source>
</evidence>
<accession>A0ABT1IS48</accession>
<feature type="transmembrane region" description="Helical" evidence="1">
    <location>
        <begin position="38"/>
        <end position="57"/>
    </location>
</feature>
<dbReference type="EMBL" id="JAMZDX010000001">
    <property type="protein sequence ID" value="MCP2307957.1"/>
    <property type="molecule type" value="Genomic_DNA"/>
</dbReference>
<proteinExistence type="predicted"/>
<dbReference type="Proteomes" id="UP001206483">
    <property type="component" value="Unassembled WGS sequence"/>
</dbReference>
<comment type="caution">
    <text evidence="2">The sequence shown here is derived from an EMBL/GenBank/DDBJ whole genome shotgun (WGS) entry which is preliminary data.</text>
</comment>
<feature type="transmembrane region" description="Helical" evidence="1">
    <location>
        <begin position="249"/>
        <end position="270"/>
    </location>
</feature>
<evidence type="ECO:0000313" key="2">
    <source>
        <dbReference type="EMBL" id="MCP2307957.1"/>
    </source>
</evidence>
<evidence type="ECO:0000313" key="3">
    <source>
        <dbReference type="Proteomes" id="UP001206483"/>
    </source>
</evidence>
<keyword evidence="1" id="KW-0472">Membrane</keyword>
<keyword evidence="1" id="KW-0812">Transmembrane</keyword>
<dbReference type="RefSeq" id="WP_253794176.1">
    <property type="nucleotide sequence ID" value="NZ_BAAAUB010000013.1"/>
</dbReference>
<name>A0ABT1IS48_9ACTN</name>
<reference evidence="2 3" key="1">
    <citation type="submission" date="2022-06" db="EMBL/GenBank/DDBJ databases">
        <title>Sequencing the genomes of 1000 actinobacteria strains.</title>
        <authorList>
            <person name="Klenk H.-P."/>
        </authorList>
    </citation>
    <scope>NUCLEOTIDE SEQUENCE [LARGE SCALE GENOMIC DNA]</scope>
    <source>
        <strain evidence="2 3">DSM 41656</strain>
    </source>
</reference>
<gene>
    <name evidence="2" type="ORF">FHR36_001049</name>
</gene>
<organism evidence="2 3">
    <name type="scientific">Kitasatospora paracochleata</name>
    <dbReference type="NCBI Taxonomy" id="58354"/>
    <lineage>
        <taxon>Bacteria</taxon>
        <taxon>Bacillati</taxon>
        <taxon>Actinomycetota</taxon>
        <taxon>Actinomycetes</taxon>
        <taxon>Kitasatosporales</taxon>
        <taxon>Streptomycetaceae</taxon>
        <taxon>Kitasatospora</taxon>
    </lineage>
</organism>
<keyword evidence="1" id="KW-1133">Transmembrane helix</keyword>
<protein>
    <recommendedName>
        <fullName evidence="4">Secreted protein</fullName>
    </recommendedName>
</protein>
<feature type="transmembrane region" description="Helical" evidence="1">
    <location>
        <begin position="208"/>
        <end position="229"/>
    </location>
</feature>
<sequence>MATPVVTESQGTVATVPGARRGASARLRQAASTPPGRLRVAGAALAALVVLFGAVAVEQVSTRATAAGRVVSGSEPLSQDAAEIYRSLADADTTAAAGFLLAADEPAAVRQRYEDDLATASRLLSEAAARTGSSPGAQRPITELNRQLPRYAGLVETARADNRQGLPLGGAYLRYASALMQDTMLPLAQSLVDAESGRLDADHGDASSFPVAALLLGLVALGALVRYQVVLFRRTNRVFNTGLLTATSAVLLAVVWLTAASASAGAALATSRRDGSQPLRELDHVRIAALQAHAAENLNLVARGSTDTYTKRWSALVDPLNAPAAQAGSFGHAVAAGRPDAERPAAEAERAFADWLSRHRAAADKDSAGDYDAALRGTLSSGGNDTADAAFTTMDRKLAEAATAEQHDFEAAAGGVDGFLEVYAAAAAVLTALAVGGVLRGIGRRLAEYR</sequence>
<evidence type="ECO:0008006" key="4">
    <source>
        <dbReference type="Google" id="ProtNLM"/>
    </source>
</evidence>
<keyword evidence="3" id="KW-1185">Reference proteome</keyword>